<reference evidence="2" key="4">
    <citation type="submission" date="2021-11" db="EMBL/GenBank/DDBJ databases">
        <authorList>
            <person name="Munson-Mcgee J."/>
            <person name="Field E."/>
            <person name="Bateson M."/>
            <person name="Rooney C."/>
            <person name="Stepanauskas R."/>
            <person name="Young M."/>
        </authorList>
    </citation>
    <scope>NUCLEOTIDE SEQUENCE</scope>
    <source>
        <strain evidence="2">SCGC AB-777_F03</strain>
    </source>
</reference>
<gene>
    <name evidence="2" type="ORF">DDW03_001655</name>
    <name evidence="3" type="ORF">DDW03_02435</name>
</gene>
<evidence type="ECO:0000256" key="1">
    <source>
        <dbReference type="SAM" id="Coils"/>
    </source>
</evidence>
<reference evidence="3" key="2">
    <citation type="submission" date="2017-05" db="EMBL/GenBank/DDBJ databases">
        <authorList>
            <person name="Song R."/>
            <person name="Chenine A.L."/>
            <person name="Ruprecht R.M."/>
        </authorList>
    </citation>
    <scope>NUCLEOTIDE SEQUENCE</scope>
    <source>
        <strain evidence="3">SCGC AB-777_F03</strain>
    </source>
</reference>
<dbReference type="SUPFAM" id="SSF46579">
    <property type="entry name" value="Prefoldin"/>
    <property type="match status" value="1"/>
</dbReference>
<feature type="coiled-coil region" evidence="1">
    <location>
        <begin position="28"/>
        <end position="112"/>
    </location>
</feature>
<dbReference type="AlphaFoldDB" id="A0A2T9WKQ5"/>
<dbReference type="EMBL" id="QEFP01000012">
    <property type="protein sequence ID" value="PVU68413.1"/>
    <property type="molecule type" value="Genomic_DNA"/>
</dbReference>
<dbReference type="EMBL" id="QEFP02000008">
    <property type="protein sequence ID" value="MCC5447101.1"/>
    <property type="molecule type" value="Genomic_DNA"/>
</dbReference>
<comment type="caution">
    <text evidence="3">The sequence shown here is derived from an EMBL/GenBank/DDBJ whole genome shotgun (WGS) entry which is preliminary data.</text>
</comment>
<dbReference type="InterPro" id="IPR002777">
    <property type="entry name" value="PFD_beta-like"/>
</dbReference>
<proteinExistence type="predicted"/>
<protein>
    <submittedName>
        <fullName evidence="2">Prefoldin subunit</fullName>
    </submittedName>
</protein>
<organism evidence="3">
    <name type="scientific">Nanobsidianus stetteri</name>
    <dbReference type="NCBI Taxonomy" id="1294122"/>
    <lineage>
        <taxon>Archaea</taxon>
        <taxon>Nanobdellota</taxon>
        <taxon>Candidatus Nanoarchaeia</taxon>
        <taxon>Nanoarchaeales</taxon>
        <taxon>Nanopusillaceae</taxon>
        <taxon>Candidatus Nanobsidianus</taxon>
    </lineage>
</organism>
<dbReference type="Proteomes" id="UP000245509">
    <property type="component" value="Unassembled WGS sequence"/>
</dbReference>
<evidence type="ECO:0000313" key="2">
    <source>
        <dbReference type="EMBL" id="MCC5447101.1"/>
    </source>
</evidence>
<sequence>MVSEEEITSKYEEFENLRQAYLLIENKRQKVLQDLAETENALKELSNLPDGKKVYFMIGNVLIEKDKKELINKLNEDKEILKVEAEKLKKQSDIYKEKLNSLTKELNDLLKRSNLQSK</sequence>
<dbReference type="Pfam" id="PF01920">
    <property type="entry name" value="Prefoldin_2"/>
    <property type="match status" value="1"/>
</dbReference>
<dbReference type="GO" id="GO:0051082">
    <property type="term" value="F:unfolded protein binding"/>
    <property type="evidence" value="ECO:0007669"/>
    <property type="project" value="InterPro"/>
</dbReference>
<reference evidence="3" key="1">
    <citation type="journal article" date="2015" name="Appl. Environ. Microbiol.">
        <title>Nanoarchaeota, Their Sulfolobales Host, and Nanoarchaeota Virus Distribution across Yellowstone National Park Hot Springs.</title>
        <authorList>
            <person name="Munson-McGee J.H."/>
            <person name="Field E.K."/>
            <person name="Bateson M."/>
            <person name="Rooney C."/>
            <person name="Stepanauskas R."/>
            <person name="Young M.J."/>
        </authorList>
    </citation>
    <scope>NUCLEOTIDE SEQUENCE [LARGE SCALE GENOMIC DNA]</scope>
    <source>
        <strain evidence="3">SCGC AB-777_F03</strain>
    </source>
</reference>
<dbReference type="GO" id="GO:0016272">
    <property type="term" value="C:prefoldin complex"/>
    <property type="evidence" value="ECO:0007669"/>
    <property type="project" value="InterPro"/>
</dbReference>
<dbReference type="InterPro" id="IPR009053">
    <property type="entry name" value="Prefoldin"/>
</dbReference>
<dbReference type="GO" id="GO:0006457">
    <property type="term" value="P:protein folding"/>
    <property type="evidence" value="ECO:0007669"/>
    <property type="project" value="InterPro"/>
</dbReference>
<dbReference type="Gene3D" id="1.10.287.370">
    <property type="match status" value="1"/>
</dbReference>
<reference evidence="2" key="3">
    <citation type="submission" date="2017-05" db="EMBL/GenBank/DDBJ databases">
        <authorList>
            <person name="Munson-Mcgee J.H."/>
        </authorList>
    </citation>
    <scope>NUCLEOTIDE SEQUENCE</scope>
    <source>
        <strain evidence="2">SCGC AB-777_F03</strain>
    </source>
</reference>
<accession>A0A2T9WKQ5</accession>
<keyword evidence="1" id="KW-0175">Coiled coil</keyword>
<dbReference type="RefSeq" id="WP_228615328.1">
    <property type="nucleotide sequence ID" value="NZ_QEFP02000008.1"/>
</dbReference>
<name>A0A2T9WKQ5_NANST</name>
<evidence type="ECO:0000313" key="3">
    <source>
        <dbReference type="EMBL" id="PVU68413.1"/>
    </source>
</evidence>